<dbReference type="PRINTS" id="PR00992">
    <property type="entry name" value="ALARACEMASE"/>
</dbReference>
<dbReference type="RefSeq" id="WP_324620187.1">
    <property type="nucleotide sequence ID" value="NZ_JAYKOT010000003.1"/>
</dbReference>
<feature type="domain" description="Alanine racemase C-terminal" evidence="7">
    <location>
        <begin position="245"/>
        <end position="369"/>
    </location>
</feature>
<dbReference type="InterPro" id="IPR000821">
    <property type="entry name" value="Ala_racemase"/>
</dbReference>
<dbReference type="SMART" id="SM01005">
    <property type="entry name" value="Ala_racemase_C"/>
    <property type="match status" value="1"/>
</dbReference>
<dbReference type="CDD" id="cd00430">
    <property type="entry name" value="PLPDE_III_AR"/>
    <property type="match status" value="1"/>
</dbReference>
<dbReference type="PANTHER" id="PTHR30511">
    <property type="entry name" value="ALANINE RACEMASE"/>
    <property type="match status" value="1"/>
</dbReference>
<feature type="binding site" evidence="4 6">
    <location>
        <position position="135"/>
    </location>
    <ligand>
        <name>substrate</name>
    </ligand>
</feature>
<evidence type="ECO:0000313" key="9">
    <source>
        <dbReference type="Proteomes" id="UP001357733"/>
    </source>
</evidence>
<dbReference type="GO" id="GO:0030170">
    <property type="term" value="F:pyridoxal phosphate binding"/>
    <property type="evidence" value="ECO:0007669"/>
    <property type="project" value="UniProtKB-UniRule"/>
</dbReference>
<gene>
    <name evidence="8" type="primary">alr</name>
    <name evidence="8" type="ORF">VLK81_08495</name>
</gene>
<evidence type="ECO:0000256" key="4">
    <source>
        <dbReference type="HAMAP-Rule" id="MF_01201"/>
    </source>
</evidence>
<dbReference type="PROSITE" id="PS00395">
    <property type="entry name" value="ALANINE_RACEMASE"/>
    <property type="match status" value="1"/>
</dbReference>
<evidence type="ECO:0000256" key="2">
    <source>
        <dbReference type="ARBA" id="ARBA00022898"/>
    </source>
</evidence>
<dbReference type="InterPro" id="IPR020622">
    <property type="entry name" value="Ala_racemase_pyridoxalP-BS"/>
</dbReference>
<dbReference type="SUPFAM" id="SSF51419">
    <property type="entry name" value="PLP-binding barrel"/>
    <property type="match status" value="1"/>
</dbReference>
<comment type="catalytic activity">
    <reaction evidence="4">
        <text>L-alanine = D-alanine</text>
        <dbReference type="Rhea" id="RHEA:20249"/>
        <dbReference type="ChEBI" id="CHEBI:57416"/>
        <dbReference type="ChEBI" id="CHEBI:57972"/>
        <dbReference type="EC" id="5.1.1.1"/>
    </reaction>
</comment>
<dbReference type="EC" id="5.1.1.1" evidence="4"/>
<dbReference type="InterPro" id="IPR001608">
    <property type="entry name" value="Ala_racemase_N"/>
</dbReference>
<dbReference type="FunFam" id="3.20.20.10:FF:000002">
    <property type="entry name" value="Alanine racemase"/>
    <property type="match status" value="1"/>
</dbReference>
<dbReference type="InterPro" id="IPR029066">
    <property type="entry name" value="PLP-binding_barrel"/>
</dbReference>
<comment type="similarity">
    <text evidence="4">Belongs to the alanine racemase family.</text>
</comment>
<dbReference type="HAMAP" id="MF_01201">
    <property type="entry name" value="Ala_racemase"/>
    <property type="match status" value="1"/>
</dbReference>
<dbReference type="GO" id="GO:0005829">
    <property type="term" value="C:cytosol"/>
    <property type="evidence" value="ECO:0007669"/>
    <property type="project" value="TreeGrafter"/>
</dbReference>
<feature type="active site" description="Proton acceptor; specific for D-alanine" evidence="4">
    <location>
        <position position="38"/>
    </location>
</feature>
<protein>
    <recommendedName>
        <fullName evidence="4">Alanine racemase</fullName>
        <ecNumber evidence="4">5.1.1.1</ecNumber>
    </recommendedName>
</protein>
<evidence type="ECO:0000313" key="8">
    <source>
        <dbReference type="EMBL" id="MEB3430024.1"/>
    </source>
</evidence>
<dbReference type="GO" id="GO:0008784">
    <property type="term" value="F:alanine racemase activity"/>
    <property type="evidence" value="ECO:0007669"/>
    <property type="project" value="UniProtKB-UniRule"/>
</dbReference>
<dbReference type="Pfam" id="PF00842">
    <property type="entry name" value="Ala_racemase_C"/>
    <property type="match status" value="1"/>
</dbReference>
<dbReference type="InterPro" id="IPR009006">
    <property type="entry name" value="Ala_racemase/Decarboxylase_C"/>
</dbReference>
<proteinExistence type="inferred from homology"/>
<keyword evidence="2 4" id="KW-0663">Pyridoxal phosphate</keyword>
<dbReference type="Proteomes" id="UP001357733">
    <property type="component" value="Unassembled WGS sequence"/>
</dbReference>
<sequence length="385" mass="43493">MENIISPTWAEINLDNLRHNIESFKEKSSIKKISAVIKANAYGHGAVDVAREIEDIVDYFSVSSISEGIELRKSGIKKNIMILTQVEDEYLDYAIKYNIEPSIFTLNSCKKLNEKLQASGKKLGVHIKLDTGMRRVGFLPNEKSIEDIVEISKLENIILEGVFTHFASADENDKVFTEKQFSTFYNMLEKINSKGIKFNIRHVDNDAAFLMYDFSMDMVRLGIGLYGIYPSSYVKENTKTDLRPVMSLKSKISYIKDVKKGDTIGYGRTYTAPHDIKVATIMAGYADGLPRSLSNNGYILVGEEKAKILGRICMDQVMVELKNLNHEIGETVTIFGDKEITVNDIADMDNTISYEILSRIPRRVSRVYKKGGKTTKVVNYLLNNS</sequence>
<comment type="caution">
    <text evidence="8">The sequence shown here is derived from an EMBL/GenBank/DDBJ whole genome shotgun (WGS) entry which is preliminary data.</text>
</comment>
<dbReference type="InterPro" id="IPR011079">
    <property type="entry name" value="Ala_racemase_C"/>
</dbReference>
<reference evidence="8 9" key="1">
    <citation type="submission" date="2024-01" db="EMBL/GenBank/DDBJ databases">
        <title>Complete genome sequence of Citroniella saccharovorans strain M6.X9, isolated from human fecal sample.</title>
        <authorList>
            <person name="Cheng G."/>
            <person name="Westerholm M."/>
            <person name="Schnurer A."/>
        </authorList>
    </citation>
    <scope>NUCLEOTIDE SEQUENCE [LARGE SCALE GENOMIC DNA]</scope>
    <source>
        <strain evidence="8 9">DSM 29873</strain>
    </source>
</reference>
<dbReference type="NCBIfam" id="TIGR00492">
    <property type="entry name" value="alr"/>
    <property type="match status" value="1"/>
</dbReference>
<comment type="function">
    <text evidence="4">Catalyzes the interconversion of L-alanine and D-alanine. May also act on other amino acids.</text>
</comment>
<feature type="active site" description="Proton acceptor; specific for L-alanine" evidence="4">
    <location>
        <position position="266"/>
    </location>
</feature>
<comment type="pathway">
    <text evidence="4">Amino-acid biosynthesis; D-alanine biosynthesis; D-alanine from L-alanine: step 1/1.</text>
</comment>
<evidence type="ECO:0000259" key="7">
    <source>
        <dbReference type="SMART" id="SM01005"/>
    </source>
</evidence>
<dbReference type="Gene3D" id="3.20.20.10">
    <property type="entry name" value="Alanine racemase"/>
    <property type="match status" value="1"/>
</dbReference>
<feature type="binding site" evidence="4 6">
    <location>
        <position position="314"/>
    </location>
    <ligand>
        <name>substrate</name>
    </ligand>
</feature>
<evidence type="ECO:0000256" key="3">
    <source>
        <dbReference type="ARBA" id="ARBA00023235"/>
    </source>
</evidence>
<comment type="cofactor">
    <cofactor evidence="1 4 5">
        <name>pyridoxal 5'-phosphate</name>
        <dbReference type="ChEBI" id="CHEBI:597326"/>
    </cofactor>
</comment>
<dbReference type="AlphaFoldDB" id="A0AAW9MS83"/>
<dbReference type="Gene3D" id="2.40.37.10">
    <property type="entry name" value="Lyase, Ornithine Decarboxylase, Chain A, domain 1"/>
    <property type="match status" value="1"/>
</dbReference>
<dbReference type="SUPFAM" id="SSF50621">
    <property type="entry name" value="Alanine racemase C-terminal domain-like"/>
    <property type="match status" value="1"/>
</dbReference>
<evidence type="ECO:0000256" key="6">
    <source>
        <dbReference type="PIRSR" id="PIRSR600821-52"/>
    </source>
</evidence>
<dbReference type="Pfam" id="PF01168">
    <property type="entry name" value="Ala_racemase_N"/>
    <property type="match status" value="1"/>
</dbReference>
<dbReference type="GO" id="GO:0030632">
    <property type="term" value="P:D-alanine biosynthetic process"/>
    <property type="evidence" value="ECO:0007669"/>
    <property type="project" value="UniProtKB-UniRule"/>
</dbReference>
<feature type="modified residue" description="N6-(pyridoxal phosphate)lysine" evidence="4 5">
    <location>
        <position position="38"/>
    </location>
</feature>
<dbReference type="EMBL" id="JAYKOT010000003">
    <property type="protein sequence ID" value="MEB3430024.1"/>
    <property type="molecule type" value="Genomic_DNA"/>
</dbReference>
<dbReference type="PANTHER" id="PTHR30511:SF0">
    <property type="entry name" value="ALANINE RACEMASE, CATABOLIC-RELATED"/>
    <property type="match status" value="1"/>
</dbReference>
<name>A0AAW9MS83_9FIRM</name>
<keyword evidence="9" id="KW-1185">Reference proteome</keyword>
<evidence type="ECO:0000256" key="5">
    <source>
        <dbReference type="PIRSR" id="PIRSR600821-50"/>
    </source>
</evidence>
<organism evidence="8 9">
    <name type="scientific">Citroniella saccharovorans</name>
    <dbReference type="NCBI Taxonomy" id="2053367"/>
    <lineage>
        <taxon>Bacteria</taxon>
        <taxon>Bacillati</taxon>
        <taxon>Bacillota</taxon>
        <taxon>Tissierellia</taxon>
        <taxon>Tissierellales</taxon>
        <taxon>Peptoniphilaceae</taxon>
        <taxon>Citroniella</taxon>
    </lineage>
</organism>
<accession>A0AAW9MS83</accession>
<evidence type="ECO:0000256" key="1">
    <source>
        <dbReference type="ARBA" id="ARBA00001933"/>
    </source>
</evidence>
<keyword evidence="3 4" id="KW-0413">Isomerase</keyword>
<dbReference type="GO" id="GO:0009252">
    <property type="term" value="P:peptidoglycan biosynthetic process"/>
    <property type="evidence" value="ECO:0007669"/>
    <property type="project" value="TreeGrafter"/>
</dbReference>